<evidence type="ECO:0000313" key="2">
    <source>
        <dbReference type="Proteomes" id="UP000614200"/>
    </source>
</evidence>
<name>A0ABR9ZVV9_9FIRM</name>
<reference evidence="1 2" key="1">
    <citation type="submission" date="2020-11" db="EMBL/GenBank/DDBJ databases">
        <title>Fusibacter basophilias sp. nov.</title>
        <authorList>
            <person name="Qiu D."/>
        </authorList>
    </citation>
    <scope>NUCLEOTIDE SEQUENCE [LARGE SCALE GENOMIC DNA]</scope>
    <source>
        <strain evidence="1 2">Q10-2</strain>
    </source>
</reference>
<organism evidence="1 2">
    <name type="scientific">Fusibacter ferrireducens</name>
    <dbReference type="NCBI Taxonomy" id="2785058"/>
    <lineage>
        <taxon>Bacteria</taxon>
        <taxon>Bacillati</taxon>
        <taxon>Bacillota</taxon>
        <taxon>Clostridia</taxon>
        <taxon>Eubacteriales</taxon>
        <taxon>Eubacteriales Family XII. Incertae Sedis</taxon>
        <taxon>Fusibacter</taxon>
    </lineage>
</organism>
<comment type="caution">
    <text evidence="1">The sequence shown here is derived from an EMBL/GenBank/DDBJ whole genome shotgun (WGS) entry which is preliminary data.</text>
</comment>
<accession>A0ABR9ZVV9</accession>
<dbReference type="Proteomes" id="UP000614200">
    <property type="component" value="Unassembled WGS sequence"/>
</dbReference>
<keyword evidence="2" id="KW-1185">Reference proteome</keyword>
<protein>
    <submittedName>
        <fullName evidence="1">Uncharacterized protein</fullName>
    </submittedName>
</protein>
<sequence length="155" mass="18583">MNAEVMEHSMRLRQMGADVQVINSKMCFVVFPLEEFDVAYCYNVNKKGKYFLERIKPYPLALREFDKEQDAIDIIEIDLEQFKNAVKSHNIEAFIEINKRLNETLMKFEDLFLYYNVPKEETNFILERLDQIDDEIKKTKETATRVYFKKNPEHL</sequence>
<gene>
    <name evidence="1" type="ORF">ISU02_15885</name>
</gene>
<dbReference type="EMBL" id="JADKNH010000009">
    <property type="protein sequence ID" value="MBF4694592.1"/>
    <property type="molecule type" value="Genomic_DNA"/>
</dbReference>
<proteinExistence type="predicted"/>
<evidence type="ECO:0000313" key="1">
    <source>
        <dbReference type="EMBL" id="MBF4694592.1"/>
    </source>
</evidence>